<keyword evidence="4" id="KW-1185">Reference proteome</keyword>
<dbReference type="InterPro" id="IPR056647">
    <property type="entry name" value="DUF7745"/>
</dbReference>
<gene>
    <name evidence="3" type="ORF">KIW84_062086</name>
</gene>
<reference evidence="3 4" key="1">
    <citation type="journal article" date="2022" name="Nat. Genet.">
        <title>Improved pea reference genome and pan-genome highlight genomic features and evolutionary characteristics.</title>
        <authorList>
            <person name="Yang T."/>
            <person name="Liu R."/>
            <person name="Luo Y."/>
            <person name="Hu S."/>
            <person name="Wang D."/>
            <person name="Wang C."/>
            <person name="Pandey M.K."/>
            <person name="Ge S."/>
            <person name="Xu Q."/>
            <person name="Li N."/>
            <person name="Li G."/>
            <person name="Huang Y."/>
            <person name="Saxena R.K."/>
            <person name="Ji Y."/>
            <person name="Li M."/>
            <person name="Yan X."/>
            <person name="He Y."/>
            <person name="Liu Y."/>
            <person name="Wang X."/>
            <person name="Xiang C."/>
            <person name="Varshney R.K."/>
            <person name="Ding H."/>
            <person name="Gao S."/>
            <person name="Zong X."/>
        </authorList>
    </citation>
    <scope>NUCLEOTIDE SEQUENCE [LARGE SCALE GENOMIC DNA]</scope>
    <source>
        <strain evidence="3 4">cv. Zhongwan 6</strain>
    </source>
</reference>
<feature type="domain" description="DUF7745" evidence="2">
    <location>
        <begin position="21"/>
        <end position="195"/>
    </location>
</feature>
<accession>A0A9D4W5I8</accession>
<dbReference type="PANTHER" id="PTHR48154">
    <property type="entry name" value="PROTEIN, PUTATIVE-RELATED"/>
    <property type="match status" value="1"/>
</dbReference>
<evidence type="ECO:0000313" key="3">
    <source>
        <dbReference type="EMBL" id="KAI5395771.1"/>
    </source>
</evidence>
<dbReference type="Proteomes" id="UP001058974">
    <property type="component" value="Chromosome 6"/>
</dbReference>
<dbReference type="AlphaFoldDB" id="A0A9D4W5I8"/>
<name>A0A9D4W5I8_PEA</name>
<dbReference type="PANTHER" id="PTHR48154:SF1">
    <property type="entry name" value="PROTEIN, PUTATIVE-RELATED"/>
    <property type="match status" value="1"/>
</dbReference>
<evidence type="ECO:0000259" key="2">
    <source>
        <dbReference type="Pfam" id="PF24924"/>
    </source>
</evidence>
<evidence type="ECO:0000256" key="1">
    <source>
        <dbReference type="SAM" id="Coils"/>
    </source>
</evidence>
<protein>
    <recommendedName>
        <fullName evidence="2">DUF7745 domain-containing protein</fullName>
    </recommendedName>
</protein>
<proteinExistence type="predicted"/>
<dbReference type="EMBL" id="JAMSHJ010000006">
    <property type="protein sequence ID" value="KAI5395771.1"/>
    <property type="molecule type" value="Genomic_DNA"/>
</dbReference>
<comment type="caution">
    <text evidence="3">The sequence shown here is derived from an EMBL/GenBank/DDBJ whole genome shotgun (WGS) entry which is preliminary data.</text>
</comment>
<organism evidence="3 4">
    <name type="scientific">Pisum sativum</name>
    <name type="common">Garden pea</name>
    <name type="synonym">Lathyrus oleraceus</name>
    <dbReference type="NCBI Taxonomy" id="3888"/>
    <lineage>
        <taxon>Eukaryota</taxon>
        <taxon>Viridiplantae</taxon>
        <taxon>Streptophyta</taxon>
        <taxon>Embryophyta</taxon>
        <taxon>Tracheophyta</taxon>
        <taxon>Spermatophyta</taxon>
        <taxon>Magnoliopsida</taxon>
        <taxon>eudicotyledons</taxon>
        <taxon>Gunneridae</taxon>
        <taxon>Pentapetalae</taxon>
        <taxon>rosids</taxon>
        <taxon>fabids</taxon>
        <taxon>Fabales</taxon>
        <taxon>Fabaceae</taxon>
        <taxon>Papilionoideae</taxon>
        <taxon>50 kb inversion clade</taxon>
        <taxon>NPAAA clade</taxon>
        <taxon>Hologalegina</taxon>
        <taxon>IRL clade</taxon>
        <taxon>Fabeae</taxon>
        <taxon>Lathyrus</taxon>
    </lineage>
</organism>
<sequence>MDYRRRNTKKYGFRCPDLKELKKLSSFVLDPLDFKQRHGKLLSVLSTDVVEGLLSVLVQFYNPLYRCFTFPGYQLVPTLEEYAHLLGMPISEKVPFSGLKEIPRSHIIAEALHLKKSEVDAHLVKKGGILGLTSEFLIGKAIVFAQAGSMDAFEAIFVLLIYGLTLFPNIDGFVDVNAIRIFLIGNLVPTLLGDIVDIINSCGEFSNVPLIGTQGGINYNPALACRQLGFPLRDKPNNTQLEGLFYQEGKDPQHLKQWMIHALHKMHRKGRFELGLCNCVALEAYTIWVKKRDLEMKMSYACEIPMSLVVVEPSTLPNQDIEELEDALTKMKEERDTWEERFHALSRKHKELQLESKDKDALIEILEDRVVKR</sequence>
<evidence type="ECO:0000313" key="4">
    <source>
        <dbReference type="Proteomes" id="UP001058974"/>
    </source>
</evidence>
<dbReference type="Pfam" id="PF24924">
    <property type="entry name" value="DUF7745"/>
    <property type="match status" value="1"/>
</dbReference>
<dbReference type="Gramene" id="Psat06G0208600-T1">
    <property type="protein sequence ID" value="KAI5395771.1"/>
    <property type="gene ID" value="KIW84_062086"/>
</dbReference>
<feature type="coiled-coil region" evidence="1">
    <location>
        <begin position="321"/>
        <end position="369"/>
    </location>
</feature>
<keyword evidence="1" id="KW-0175">Coiled coil</keyword>